<dbReference type="SUPFAM" id="SSF53850">
    <property type="entry name" value="Periplasmic binding protein-like II"/>
    <property type="match status" value="1"/>
</dbReference>
<feature type="signal peptide" evidence="4">
    <location>
        <begin position="1"/>
        <end position="19"/>
    </location>
</feature>
<gene>
    <name evidence="6" type="ORF">HCN08_23540</name>
</gene>
<dbReference type="Proteomes" id="UP000734511">
    <property type="component" value="Unassembled WGS sequence"/>
</dbReference>
<dbReference type="PANTHER" id="PTHR30024">
    <property type="entry name" value="ALIPHATIC SULFONATES-BINDING PROTEIN-RELATED"/>
    <property type="match status" value="1"/>
</dbReference>
<proteinExistence type="inferred from homology"/>
<dbReference type="EMBL" id="JAATEJ010000021">
    <property type="protein sequence ID" value="NJP46357.1"/>
    <property type="molecule type" value="Genomic_DNA"/>
</dbReference>
<name>A0ABX0ZUA2_9ACTN</name>
<dbReference type="RefSeq" id="WP_167985216.1">
    <property type="nucleotide sequence ID" value="NZ_JAATEJ010000021.1"/>
</dbReference>
<keyword evidence="3 4" id="KW-0732">Signal</keyword>
<comment type="subcellular location">
    <subcellularLocation>
        <location evidence="1">Periplasm</location>
    </subcellularLocation>
</comment>
<comment type="caution">
    <text evidence="6">The sequence shown here is derived from an EMBL/GenBank/DDBJ whole genome shotgun (WGS) entry which is preliminary data.</text>
</comment>
<reference evidence="6 7" key="1">
    <citation type="submission" date="2020-03" db="EMBL/GenBank/DDBJ databases">
        <title>WGS of actinomycetes isolated from Thailand.</title>
        <authorList>
            <person name="Thawai C."/>
        </authorList>
    </citation>
    <scope>NUCLEOTIDE SEQUENCE [LARGE SCALE GENOMIC DNA]</scope>
    <source>
        <strain evidence="6 7">PRB2-1</strain>
    </source>
</reference>
<organism evidence="6 7">
    <name type="scientific">Actinacidiphila epipremni</name>
    <dbReference type="NCBI Taxonomy" id="2053013"/>
    <lineage>
        <taxon>Bacteria</taxon>
        <taxon>Bacillati</taxon>
        <taxon>Actinomycetota</taxon>
        <taxon>Actinomycetes</taxon>
        <taxon>Kitasatosporales</taxon>
        <taxon>Streptomycetaceae</taxon>
        <taxon>Actinacidiphila</taxon>
    </lineage>
</organism>
<evidence type="ECO:0000256" key="2">
    <source>
        <dbReference type="ARBA" id="ARBA00010742"/>
    </source>
</evidence>
<evidence type="ECO:0000256" key="4">
    <source>
        <dbReference type="SAM" id="SignalP"/>
    </source>
</evidence>
<dbReference type="Pfam" id="PF09084">
    <property type="entry name" value="NMT1"/>
    <property type="match status" value="1"/>
</dbReference>
<evidence type="ECO:0000259" key="5">
    <source>
        <dbReference type="Pfam" id="PF09084"/>
    </source>
</evidence>
<comment type="similarity">
    <text evidence="2">Belongs to the bacterial solute-binding protein SsuA/TauA family.</text>
</comment>
<dbReference type="PANTHER" id="PTHR30024:SF47">
    <property type="entry name" value="TAURINE-BINDING PERIPLASMIC PROTEIN"/>
    <property type="match status" value="1"/>
</dbReference>
<evidence type="ECO:0000313" key="6">
    <source>
        <dbReference type="EMBL" id="NJP46357.1"/>
    </source>
</evidence>
<dbReference type="Gene3D" id="3.40.190.10">
    <property type="entry name" value="Periplasmic binding protein-like II"/>
    <property type="match status" value="2"/>
</dbReference>
<evidence type="ECO:0000256" key="3">
    <source>
        <dbReference type="ARBA" id="ARBA00022729"/>
    </source>
</evidence>
<sequence length="324" mass="33332">MRRILAGLSVTAVLLTAAACGSGSGSGSDNTAADKAGGTVTLNVGLVPIVDVAPIYLGKEKGFFDKQGIKLNLSTAQGGAAIVPGVVSGQFQFGFSNVTSLMVAQDKNVPVKGVAEGNNSTGKDGADFGGIAVSKDSPITSAKDLEGKTVAVNTLKNIGDTTVRESVRKAGGDPSKVKFVEMDFAQMPAALTKHQVDAAWVVEPALASVKASGGRVVASNFVDVSPDLTVALYFTSTSYAAQHPAEVKKFQTALSESLAYATAHPDEVRKVVSTYTQIPASLLSQVILPSWPAEPDKASLETLGKLGQQDGLISSAPDLSKLLP</sequence>
<evidence type="ECO:0000313" key="7">
    <source>
        <dbReference type="Proteomes" id="UP000734511"/>
    </source>
</evidence>
<protein>
    <submittedName>
        <fullName evidence="6">ABC transporter substrate-binding protein</fullName>
    </submittedName>
</protein>
<dbReference type="InterPro" id="IPR015168">
    <property type="entry name" value="SsuA/THI5"/>
</dbReference>
<feature type="chain" id="PRO_5046246349" evidence="4">
    <location>
        <begin position="20"/>
        <end position="324"/>
    </location>
</feature>
<feature type="domain" description="SsuA/THI5-like" evidence="5">
    <location>
        <begin position="51"/>
        <end position="267"/>
    </location>
</feature>
<keyword evidence="7" id="KW-1185">Reference proteome</keyword>
<evidence type="ECO:0000256" key="1">
    <source>
        <dbReference type="ARBA" id="ARBA00004418"/>
    </source>
</evidence>
<dbReference type="PROSITE" id="PS51257">
    <property type="entry name" value="PROKAR_LIPOPROTEIN"/>
    <property type="match status" value="1"/>
</dbReference>
<accession>A0ABX0ZUA2</accession>